<evidence type="ECO:0000313" key="3">
    <source>
        <dbReference type="Proteomes" id="UP000824070"/>
    </source>
</evidence>
<proteinExistence type="predicted"/>
<accession>A0A9D1S280</accession>
<organism evidence="2 3">
    <name type="scientific">Candidatus Alloenteromonas pullicola</name>
    <dbReference type="NCBI Taxonomy" id="2840784"/>
    <lineage>
        <taxon>Bacteria</taxon>
        <taxon>Bacillati</taxon>
        <taxon>Bacillota</taxon>
        <taxon>Bacillota incertae sedis</taxon>
        <taxon>Candidatus Alloenteromonas</taxon>
    </lineage>
</organism>
<reference evidence="2" key="1">
    <citation type="submission" date="2020-10" db="EMBL/GenBank/DDBJ databases">
        <authorList>
            <person name="Gilroy R."/>
        </authorList>
    </citation>
    <scope>NUCLEOTIDE SEQUENCE</scope>
    <source>
        <strain evidence="2">ChiGjej1B1-22543</strain>
    </source>
</reference>
<sequence length="335" mass="37039">MKAKTQEINAEVEAKPFYKRGWFKNSLIAATCVGMGCVAGLLGAMAFKDPIIQTVTNGSSFEVDEAYMKQALATYNAAKEDGKPFSEVLSPDQMVNLAYSFFEQQENTYTIGIGSSKAMGVVDQVIQSCTVKNGDKYFEESNSISSFVKIYNRMYEEGNTTTTYFGSNSDYSSHPQEEMTNEQYAEMMGRTVSDPLTYIVSPTTVADSETSLSGDGGTLAKQNEDGTYTVDIELKKISKSDGSEYMPGVANYQKQMKSISGLTAYPNFAYCHLSFVLDSDLLPIKMVSHEKYEAKMSMGISISANCEGRLTTHYIDEDRQIPSLDEKIDYSAYAE</sequence>
<evidence type="ECO:0000256" key="1">
    <source>
        <dbReference type="SAM" id="Phobius"/>
    </source>
</evidence>
<keyword evidence="1" id="KW-0472">Membrane</keyword>
<gene>
    <name evidence="2" type="ORF">IAC52_02375</name>
</gene>
<keyword evidence="1" id="KW-1133">Transmembrane helix</keyword>
<dbReference type="Proteomes" id="UP000824070">
    <property type="component" value="Unassembled WGS sequence"/>
</dbReference>
<name>A0A9D1S280_9FIRM</name>
<reference evidence="2" key="2">
    <citation type="journal article" date="2021" name="PeerJ">
        <title>Extensive microbial diversity within the chicken gut microbiome revealed by metagenomics and culture.</title>
        <authorList>
            <person name="Gilroy R."/>
            <person name="Ravi A."/>
            <person name="Getino M."/>
            <person name="Pursley I."/>
            <person name="Horton D.L."/>
            <person name="Alikhan N.F."/>
            <person name="Baker D."/>
            <person name="Gharbi K."/>
            <person name="Hall N."/>
            <person name="Watson M."/>
            <person name="Adriaenssens E.M."/>
            <person name="Foster-Nyarko E."/>
            <person name="Jarju S."/>
            <person name="Secka A."/>
            <person name="Antonio M."/>
            <person name="Oren A."/>
            <person name="Chaudhuri R.R."/>
            <person name="La Ragione R."/>
            <person name="Hildebrand F."/>
            <person name="Pallen M.J."/>
        </authorList>
    </citation>
    <scope>NUCLEOTIDE SEQUENCE</scope>
    <source>
        <strain evidence="2">ChiGjej1B1-22543</strain>
    </source>
</reference>
<evidence type="ECO:0000313" key="2">
    <source>
        <dbReference type="EMBL" id="HIU45124.1"/>
    </source>
</evidence>
<protein>
    <submittedName>
        <fullName evidence="2">Uncharacterized protein</fullName>
    </submittedName>
</protein>
<comment type="caution">
    <text evidence="2">The sequence shown here is derived from an EMBL/GenBank/DDBJ whole genome shotgun (WGS) entry which is preliminary data.</text>
</comment>
<feature type="transmembrane region" description="Helical" evidence="1">
    <location>
        <begin position="27"/>
        <end position="47"/>
    </location>
</feature>
<keyword evidence="1" id="KW-0812">Transmembrane</keyword>
<dbReference type="EMBL" id="DVMV01000015">
    <property type="protein sequence ID" value="HIU45124.1"/>
    <property type="molecule type" value="Genomic_DNA"/>
</dbReference>
<dbReference type="AlphaFoldDB" id="A0A9D1S280"/>